<proteinExistence type="predicted"/>
<dbReference type="PANTHER" id="PTHR40266:SF2">
    <property type="entry name" value="TOXIN HIGB-1"/>
    <property type="match status" value="1"/>
</dbReference>
<reference evidence="1 2" key="2">
    <citation type="submission" date="2018-06" db="EMBL/GenBank/DDBJ databases">
        <title>Sequencing of bacterial isolates from soil warming experiment in Harvard Forest, Massachusetts, USA.</title>
        <authorList>
            <person name="Deangelis K.PhD."/>
        </authorList>
    </citation>
    <scope>NUCLEOTIDE SEQUENCE [LARGE SCALE GENOMIC DNA]</scope>
    <source>
        <strain evidence="1 2">GAS496</strain>
    </source>
</reference>
<sequence>MIRSFRDKDTEAIWSRRYVKKLSPELSRLTYNKLVLINAAESINDLRVPPGNRLEKLSGNRAGQYSVRVNDQWRICFTWSAGGAGNVELVDYH</sequence>
<dbReference type="Pfam" id="PF05015">
    <property type="entry name" value="HigB-like_toxin"/>
    <property type="match status" value="1"/>
</dbReference>
<dbReference type="Gene3D" id="3.30.2310.20">
    <property type="entry name" value="RelE-like"/>
    <property type="match status" value="1"/>
</dbReference>
<dbReference type="InterPro" id="IPR007711">
    <property type="entry name" value="HigB-1"/>
</dbReference>
<dbReference type="Proteomes" id="UP000247781">
    <property type="component" value="Unassembled WGS sequence"/>
</dbReference>
<comment type="caution">
    <text evidence="1">The sequence shown here is derived from an EMBL/GenBank/DDBJ whole genome shotgun (WGS) entry which is preliminary data.</text>
</comment>
<organism evidence="1 2">
    <name type="scientific">Mycolicibacterium moriokaense</name>
    <dbReference type="NCBI Taxonomy" id="39691"/>
    <lineage>
        <taxon>Bacteria</taxon>
        <taxon>Bacillati</taxon>
        <taxon>Actinomycetota</taxon>
        <taxon>Actinomycetes</taxon>
        <taxon>Mycobacteriales</taxon>
        <taxon>Mycobacteriaceae</taxon>
        <taxon>Mycolicibacterium</taxon>
    </lineage>
</organism>
<dbReference type="SUPFAM" id="SSF143011">
    <property type="entry name" value="RelE-like"/>
    <property type="match status" value="1"/>
</dbReference>
<evidence type="ECO:0000313" key="1">
    <source>
        <dbReference type="EMBL" id="PXX10938.1"/>
    </source>
</evidence>
<protein>
    <submittedName>
        <fullName evidence="1">Proteic killer suppression protein</fullName>
    </submittedName>
</protein>
<gene>
    <name evidence="1" type="ORF">C8E89_10325</name>
</gene>
<accession>A0A318HK05</accession>
<dbReference type="RefSeq" id="WP_110315047.1">
    <property type="nucleotide sequence ID" value="NZ_QJJU01000003.1"/>
</dbReference>
<reference evidence="2" key="1">
    <citation type="submission" date="2018-05" db="EMBL/GenBank/DDBJ databases">
        <authorList>
            <person name="Deangelis K."/>
            <person name="Huntemann M."/>
            <person name="Clum A."/>
            <person name="Pillay M."/>
            <person name="Palaniappan K."/>
            <person name="Varghese N."/>
            <person name="Mikhailova N."/>
            <person name="Stamatis D."/>
            <person name="Reddy T."/>
            <person name="Daum C."/>
            <person name="Shapiro N."/>
            <person name="Ivanova N."/>
            <person name="Kyrpides N."/>
            <person name="Woyke T."/>
        </authorList>
    </citation>
    <scope>NUCLEOTIDE SEQUENCE [LARGE SCALE GENOMIC DNA]</scope>
    <source>
        <strain evidence="2">GAS496</strain>
    </source>
</reference>
<dbReference type="AlphaFoldDB" id="A0A318HK05"/>
<evidence type="ECO:0000313" key="2">
    <source>
        <dbReference type="Proteomes" id="UP000247781"/>
    </source>
</evidence>
<dbReference type="EMBL" id="QJJU01000003">
    <property type="protein sequence ID" value="PXX10938.1"/>
    <property type="molecule type" value="Genomic_DNA"/>
</dbReference>
<name>A0A318HK05_9MYCO</name>
<keyword evidence="2" id="KW-1185">Reference proteome</keyword>
<dbReference type="InterPro" id="IPR035093">
    <property type="entry name" value="RelE/ParE_toxin_dom_sf"/>
</dbReference>
<dbReference type="PANTHER" id="PTHR40266">
    <property type="entry name" value="TOXIN HIGB-1"/>
    <property type="match status" value="1"/>
</dbReference>
<dbReference type="OrthoDB" id="9801102at2"/>